<reference evidence="1 2" key="1">
    <citation type="journal article" date="2011" name="PLoS Pathog.">
        <title>Dynamic evolution of pathogenicity revealed by sequencing and comparative genomics of 19 Pseudomonas syringae isolates.</title>
        <authorList>
            <person name="Baltrus D.A."/>
            <person name="Nishimura M.T."/>
            <person name="Romanchuk A."/>
            <person name="Chang J.H."/>
            <person name="Mukhtar M.S."/>
            <person name="Cherkis K."/>
            <person name="Roach J."/>
            <person name="Grant S.R."/>
            <person name="Jones C.D."/>
            <person name="Dangl J.L."/>
        </authorList>
    </citation>
    <scope>NUCLEOTIDE SEQUENCE [LARGE SCALE GENOMIC DNA]</scope>
    <source>
        <strain evidence="2">race 4</strain>
    </source>
</reference>
<sequence length="29" mass="3247">MSDEQRAELAGCKTFAELHERLSAQPVND</sequence>
<dbReference type="AlphaFoldDB" id="F3CFG9"/>
<dbReference type="PATRIC" id="fig|875330.6.peg.5258"/>
<dbReference type="EMBL" id="ADWY01002277">
    <property type="protein sequence ID" value="EGH18011.1"/>
    <property type="molecule type" value="Genomic_DNA"/>
</dbReference>
<evidence type="ECO:0000313" key="1">
    <source>
        <dbReference type="EMBL" id="EGH18011.1"/>
    </source>
</evidence>
<dbReference type="GO" id="GO:0016740">
    <property type="term" value="F:transferase activity"/>
    <property type="evidence" value="ECO:0007669"/>
    <property type="project" value="UniProtKB-KW"/>
</dbReference>
<comment type="caution">
    <text evidence="1">The sequence shown here is derived from an EMBL/GenBank/DDBJ whole genome shotgun (WGS) entry which is preliminary data.</text>
</comment>
<gene>
    <name evidence="1" type="ORF">Pgy4_34191</name>
</gene>
<dbReference type="BioCyc" id="PSYR875330:G11XH-6502-MONOMER"/>
<protein>
    <submittedName>
        <fullName evidence="1">Glucosyltransferase MdoH</fullName>
    </submittedName>
</protein>
<name>F3CFG9_PSESG</name>
<organism evidence="1 2">
    <name type="scientific">Pseudomonas savastanoi pv. glycinea str. race 4</name>
    <dbReference type="NCBI Taxonomy" id="875330"/>
    <lineage>
        <taxon>Bacteria</taxon>
        <taxon>Pseudomonadati</taxon>
        <taxon>Pseudomonadota</taxon>
        <taxon>Gammaproteobacteria</taxon>
        <taxon>Pseudomonadales</taxon>
        <taxon>Pseudomonadaceae</taxon>
        <taxon>Pseudomonas</taxon>
    </lineage>
</organism>
<dbReference type="HOGENOM" id="CLU_3409987_0_0_6"/>
<dbReference type="Proteomes" id="UP000005466">
    <property type="component" value="Unassembled WGS sequence"/>
</dbReference>
<keyword evidence="1" id="KW-0808">Transferase</keyword>
<evidence type="ECO:0000313" key="2">
    <source>
        <dbReference type="Proteomes" id="UP000005466"/>
    </source>
</evidence>
<accession>F3CFG9</accession>
<proteinExistence type="predicted"/>